<evidence type="ECO:0000313" key="2">
    <source>
        <dbReference type="Proteomes" id="UP001500968"/>
    </source>
</evidence>
<proteinExistence type="predicted"/>
<comment type="caution">
    <text evidence="1">The sequence shown here is derived from an EMBL/GenBank/DDBJ whole genome shotgun (WGS) entry which is preliminary data.</text>
</comment>
<organism evidence="1 2">
    <name type="scientific">Flavobacterium cheonhonense</name>
    <dbReference type="NCBI Taxonomy" id="706185"/>
    <lineage>
        <taxon>Bacteria</taxon>
        <taxon>Pseudomonadati</taxon>
        <taxon>Bacteroidota</taxon>
        <taxon>Flavobacteriia</taxon>
        <taxon>Flavobacteriales</taxon>
        <taxon>Flavobacteriaceae</taxon>
        <taxon>Flavobacterium</taxon>
    </lineage>
</organism>
<dbReference type="RefSeq" id="WP_345086787.1">
    <property type="nucleotide sequence ID" value="NZ_BAABCR010000007.1"/>
</dbReference>
<accession>A0ABP7TFC5</accession>
<dbReference type="EMBL" id="BAABCR010000007">
    <property type="protein sequence ID" value="GAA4025475.1"/>
    <property type="molecule type" value="Genomic_DNA"/>
</dbReference>
<protein>
    <submittedName>
        <fullName evidence="1">Uncharacterized protein</fullName>
    </submittedName>
</protein>
<evidence type="ECO:0000313" key="1">
    <source>
        <dbReference type="EMBL" id="GAA4025475.1"/>
    </source>
</evidence>
<name>A0ABP7TFC5_9FLAO</name>
<sequence>MAQKDDEAVKFLNDYIKSKTKNKIIYTEKIWPSTLNDIKRALGKTKIQLRENNPDNIKTILPEKIIFTEKEMKYVSEEIEKNNNNGWVKNKVVDAQFIARDTIESYLSKKSSFYIYHSFSKPIFLRNNSICIFYFDETEGGKLATFVKVNGSWKYFAELYSWIS</sequence>
<reference evidence="2" key="1">
    <citation type="journal article" date="2019" name="Int. J. Syst. Evol. Microbiol.">
        <title>The Global Catalogue of Microorganisms (GCM) 10K type strain sequencing project: providing services to taxonomists for standard genome sequencing and annotation.</title>
        <authorList>
            <consortium name="The Broad Institute Genomics Platform"/>
            <consortium name="The Broad Institute Genome Sequencing Center for Infectious Disease"/>
            <person name="Wu L."/>
            <person name="Ma J."/>
        </authorList>
    </citation>
    <scope>NUCLEOTIDE SEQUENCE [LARGE SCALE GENOMIC DNA]</scope>
    <source>
        <strain evidence="2">JCM 17064</strain>
    </source>
</reference>
<gene>
    <name evidence="1" type="ORF">GCM10022386_05870</name>
</gene>
<dbReference type="Proteomes" id="UP001500968">
    <property type="component" value="Unassembled WGS sequence"/>
</dbReference>
<keyword evidence="2" id="KW-1185">Reference proteome</keyword>